<dbReference type="FunFam" id="3.40.50.300:FF:001865">
    <property type="entry name" value="GTP-binding protein"/>
    <property type="match status" value="1"/>
</dbReference>
<dbReference type="InterPro" id="IPR000795">
    <property type="entry name" value="T_Tr_GTP-bd_dom"/>
</dbReference>
<dbReference type="SUPFAM" id="SSF52540">
    <property type="entry name" value="P-loop containing nucleoside triphosphate hydrolases"/>
    <property type="match status" value="1"/>
</dbReference>
<evidence type="ECO:0000259" key="4">
    <source>
        <dbReference type="Pfam" id="PF00009"/>
    </source>
</evidence>
<name>A0A8S1DZU8_9PELO</name>
<protein>
    <recommendedName>
        <fullName evidence="4">Tr-type G domain-containing protein</fullName>
    </recommendedName>
</protein>
<dbReference type="AlphaFoldDB" id="A0A8S1DZU8"/>
<evidence type="ECO:0000256" key="2">
    <source>
        <dbReference type="ARBA" id="ARBA00022741"/>
    </source>
</evidence>
<dbReference type="EMBL" id="CADEPM010000001">
    <property type="protein sequence ID" value="CAB3396926.1"/>
    <property type="molecule type" value="Genomic_DNA"/>
</dbReference>
<accession>A0A8S1DZU8</accession>
<evidence type="ECO:0000256" key="3">
    <source>
        <dbReference type="ARBA" id="ARBA00023134"/>
    </source>
</evidence>
<dbReference type="SUPFAM" id="SSF50447">
    <property type="entry name" value="Translation proteins"/>
    <property type="match status" value="1"/>
</dbReference>
<dbReference type="InterPro" id="IPR027417">
    <property type="entry name" value="P-loop_NTPase"/>
</dbReference>
<dbReference type="GO" id="GO:0003924">
    <property type="term" value="F:GTPase activity"/>
    <property type="evidence" value="ECO:0007669"/>
    <property type="project" value="InterPro"/>
</dbReference>
<dbReference type="Gene3D" id="3.40.50.300">
    <property type="entry name" value="P-loop containing nucleotide triphosphate hydrolases"/>
    <property type="match status" value="1"/>
</dbReference>
<keyword evidence="6" id="KW-1185">Reference proteome</keyword>
<comment type="caution">
    <text evidence="5">The sequence shown here is derived from an EMBL/GenBank/DDBJ whole genome shotgun (WGS) entry which is preliminary data.</text>
</comment>
<proteinExistence type="inferred from homology"/>
<dbReference type="InterPro" id="IPR009000">
    <property type="entry name" value="Transl_B-barrel_sf"/>
</dbReference>
<dbReference type="PANTHER" id="PTHR43721:SF3">
    <property type="entry name" value="GTP-BINDING PROTEIN 2"/>
    <property type="match status" value="1"/>
</dbReference>
<dbReference type="InterPro" id="IPR050055">
    <property type="entry name" value="EF-Tu_GTPase"/>
</dbReference>
<keyword evidence="3" id="KW-0342">GTP-binding</keyword>
<dbReference type="InterPro" id="IPR035531">
    <property type="entry name" value="GTPBP1-like"/>
</dbReference>
<dbReference type="PANTHER" id="PTHR43721">
    <property type="entry name" value="ELONGATION FACTOR TU-RELATED"/>
    <property type="match status" value="1"/>
</dbReference>
<keyword evidence="2" id="KW-0547">Nucleotide-binding</keyword>
<dbReference type="SUPFAM" id="SSF50465">
    <property type="entry name" value="EF-Tu/eEF-1alpha/eIF2-gamma C-terminal domain"/>
    <property type="match status" value="1"/>
</dbReference>
<evidence type="ECO:0000313" key="6">
    <source>
        <dbReference type="Proteomes" id="UP000494206"/>
    </source>
</evidence>
<sequence>MDFMISHFCDEQNHQPVYKTRKKSMCDGSGPPLLSTSLPDDEKYIDNRLPPETELGNIEYKAKLVNMSECRIQHLITQMKWRLREGQGEAIYEIGVEDGGLMSGMTDMELADSLATLHKMAKALDASIFILTEKDVTPKGSNIRRTVIEVLVRKVPESQQFIELRLAVVGGCDVGKSTLCGVLTQGCLDDGKGKARLNLFRYPHEVRTGKTSSVCVDVFGIDKRGKCLNYGQNSLEEMVEKSVKLISLIDLAGDARYLKTTIHGLSGYRPHFTCLTIAADTGPTSATKEHLGLVAALNIPLFVLITKKDIVEKATLENVIRDVAVLLSRAGILSDGKRVKTKRDAVKAAQKLCEKSIAPIICVSSVTGEGFRQLRTLLNVLSAAGTVESRLKLAKLPAVFTIEEMYNVPHVGQVVGGMLSEGQIHEGDDVIVGPLKNGKFVSASVGSIRRSRQAVACVNPGEAASISINLPPEINLRRVILGMVIASPGEPPMVCYRFQANILLLYHSTKYIYEGFQATVFIGSVCGTATVENIEDDDRVELGKWCRVRFCWAYQPEVIRQGSPIIIRQAKTKGMGEVLEVFPME</sequence>
<dbReference type="Gene3D" id="2.40.30.10">
    <property type="entry name" value="Translation factors"/>
    <property type="match status" value="1"/>
</dbReference>
<evidence type="ECO:0000256" key="1">
    <source>
        <dbReference type="ARBA" id="ARBA00007249"/>
    </source>
</evidence>
<comment type="similarity">
    <text evidence="1">Belongs to the TRAFAC class translation factor GTPase superfamily. Classic translation factor GTPase family. EF-Tu/EF-1A subfamily.</text>
</comment>
<organism evidence="5 6">
    <name type="scientific">Caenorhabditis bovis</name>
    <dbReference type="NCBI Taxonomy" id="2654633"/>
    <lineage>
        <taxon>Eukaryota</taxon>
        <taxon>Metazoa</taxon>
        <taxon>Ecdysozoa</taxon>
        <taxon>Nematoda</taxon>
        <taxon>Chromadorea</taxon>
        <taxon>Rhabditida</taxon>
        <taxon>Rhabditina</taxon>
        <taxon>Rhabditomorpha</taxon>
        <taxon>Rhabditoidea</taxon>
        <taxon>Rhabditidae</taxon>
        <taxon>Peloderinae</taxon>
        <taxon>Caenorhabditis</taxon>
    </lineage>
</organism>
<evidence type="ECO:0000313" key="5">
    <source>
        <dbReference type="EMBL" id="CAB3396926.1"/>
    </source>
</evidence>
<feature type="domain" description="Tr-type G" evidence="4">
    <location>
        <begin position="166"/>
        <end position="377"/>
    </location>
</feature>
<dbReference type="GO" id="GO:0005525">
    <property type="term" value="F:GTP binding"/>
    <property type="evidence" value="ECO:0007669"/>
    <property type="project" value="UniProtKB-KW"/>
</dbReference>
<dbReference type="CDD" id="cd03708">
    <property type="entry name" value="GTPBP_III"/>
    <property type="match status" value="1"/>
</dbReference>
<dbReference type="GO" id="GO:0003746">
    <property type="term" value="F:translation elongation factor activity"/>
    <property type="evidence" value="ECO:0007669"/>
    <property type="project" value="TreeGrafter"/>
</dbReference>
<dbReference type="Proteomes" id="UP000494206">
    <property type="component" value="Unassembled WGS sequence"/>
</dbReference>
<gene>
    <name evidence="5" type="ORF">CBOVIS_LOCUS415</name>
</gene>
<dbReference type="Pfam" id="PF00009">
    <property type="entry name" value="GTP_EFTU"/>
    <property type="match status" value="1"/>
</dbReference>
<dbReference type="CDD" id="cd04165">
    <property type="entry name" value="GTPBP1_like"/>
    <property type="match status" value="1"/>
</dbReference>
<dbReference type="InterPro" id="IPR009001">
    <property type="entry name" value="Transl_elong_EF1A/Init_IF2_C"/>
</dbReference>
<dbReference type="CDD" id="cd03694">
    <property type="entry name" value="GTPBP_II"/>
    <property type="match status" value="1"/>
</dbReference>
<dbReference type="OrthoDB" id="248233at2759"/>
<reference evidence="5 6" key="1">
    <citation type="submission" date="2020-04" db="EMBL/GenBank/DDBJ databases">
        <authorList>
            <person name="Laetsch R D."/>
            <person name="Stevens L."/>
            <person name="Kumar S."/>
            <person name="Blaxter L. M."/>
        </authorList>
    </citation>
    <scope>NUCLEOTIDE SEQUENCE [LARGE SCALE GENOMIC DNA]</scope>
</reference>